<gene>
    <name evidence="2" type="ORF">EEI45_03355</name>
</gene>
<keyword evidence="3" id="KW-1185">Reference proteome</keyword>
<dbReference type="AlphaFoldDB" id="A0A3Q8S7C2"/>
<keyword evidence="1" id="KW-0472">Membrane</keyword>
<dbReference type="RefSeq" id="WP_125164145.1">
    <property type="nucleotide sequence ID" value="NZ_CP034234.1"/>
</dbReference>
<dbReference type="Proteomes" id="UP000278804">
    <property type="component" value="Chromosome"/>
</dbReference>
<accession>A0A3Q8S7C2</accession>
<feature type="transmembrane region" description="Helical" evidence="1">
    <location>
        <begin position="27"/>
        <end position="47"/>
    </location>
</feature>
<dbReference type="KEGG" id="eri:EEI45_03355"/>
<evidence type="ECO:0000313" key="3">
    <source>
        <dbReference type="Proteomes" id="UP000278804"/>
    </source>
</evidence>
<keyword evidence="1" id="KW-0812">Transmembrane</keyword>
<keyword evidence="1" id="KW-1133">Transmembrane helix</keyword>
<proteinExistence type="predicted"/>
<feature type="transmembrane region" description="Helical" evidence="1">
    <location>
        <begin position="89"/>
        <end position="108"/>
    </location>
</feature>
<sequence>MKNYYAVFIAFTLIVLTRTVIHPDLLLTVTGIVTFLVILVFATTQIFNLKHEVSDERLLYLNAVLNVFTAFLYYNNVYKAITLTPYDSLLFGLTSVLAFISPVLLFLARDANHI</sequence>
<evidence type="ECO:0000313" key="2">
    <source>
        <dbReference type="EMBL" id="AZK43938.1"/>
    </source>
</evidence>
<protein>
    <submittedName>
        <fullName evidence="2">Uncharacterized protein</fullName>
    </submittedName>
</protein>
<name>A0A3Q8S7C2_9FIRM</name>
<reference evidence="2 3" key="1">
    <citation type="journal article" date="2020" name="Int. J. Syst. Evol. Microbiol.">
        <title>Description of Erysipelothrix piscisicarius sp. nov., an emergent fish pathogen, and assessment of virulence using a tiger barb (Puntigrus tetrazona) infection model.</title>
        <authorList>
            <person name="Pomaranski E.K."/>
            <person name="Griffin M.J."/>
            <person name="Camus A.C."/>
            <person name="Armwood A.R."/>
            <person name="Shelley J."/>
            <person name="Waldbieser G.C."/>
            <person name="LaFrentz B.R."/>
            <person name="Garcia J.C."/>
            <person name="Yanong R."/>
            <person name="Soto E."/>
        </authorList>
    </citation>
    <scope>NUCLEOTIDE SEQUENCE [LARGE SCALE GENOMIC DNA]</scope>
    <source>
        <strain evidence="2 3">15TAL0474</strain>
    </source>
</reference>
<evidence type="ECO:0000256" key="1">
    <source>
        <dbReference type="SAM" id="Phobius"/>
    </source>
</evidence>
<feature type="transmembrane region" description="Helical" evidence="1">
    <location>
        <begin position="59"/>
        <end position="77"/>
    </location>
</feature>
<dbReference type="EMBL" id="CP034234">
    <property type="protein sequence ID" value="AZK43938.1"/>
    <property type="molecule type" value="Genomic_DNA"/>
</dbReference>
<organism evidence="2 3">
    <name type="scientific">Erysipelothrix piscisicarius</name>
    <dbReference type="NCBI Taxonomy" id="2485784"/>
    <lineage>
        <taxon>Bacteria</taxon>
        <taxon>Bacillati</taxon>
        <taxon>Bacillota</taxon>
        <taxon>Erysipelotrichia</taxon>
        <taxon>Erysipelotrichales</taxon>
        <taxon>Erysipelotrichaceae</taxon>
        <taxon>Erysipelothrix</taxon>
    </lineage>
</organism>